<dbReference type="Gene3D" id="1.10.1740.10">
    <property type="match status" value="1"/>
</dbReference>
<dbReference type="NCBIfam" id="TIGR02983">
    <property type="entry name" value="SigE-fam_strep"/>
    <property type="match status" value="1"/>
</dbReference>
<dbReference type="Gene3D" id="1.10.10.10">
    <property type="entry name" value="Winged helix-like DNA-binding domain superfamily/Winged helix DNA-binding domain"/>
    <property type="match status" value="1"/>
</dbReference>
<organism evidence="8 9">
    <name type="scientific">Wenjunlia vitaminophila</name>
    <name type="common">Streptomyces vitaminophilus</name>
    <dbReference type="NCBI Taxonomy" id="76728"/>
    <lineage>
        <taxon>Bacteria</taxon>
        <taxon>Bacillati</taxon>
        <taxon>Actinomycetota</taxon>
        <taxon>Actinomycetes</taxon>
        <taxon>Kitasatosporales</taxon>
        <taxon>Streptomycetaceae</taxon>
        <taxon>Wenjunlia</taxon>
    </lineage>
</organism>
<dbReference type="PANTHER" id="PTHR43133:SF50">
    <property type="entry name" value="ECF RNA POLYMERASE SIGMA FACTOR SIGM"/>
    <property type="match status" value="1"/>
</dbReference>
<keyword evidence="3" id="KW-0731">Sigma factor</keyword>
<dbReference type="GO" id="GO:0006352">
    <property type="term" value="P:DNA-templated transcription initiation"/>
    <property type="evidence" value="ECO:0007669"/>
    <property type="project" value="InterPro"/>
</dbReference>
<comment type="similarity">
    <text evidence="1">Belongs to the sigma-70 factor family. ECF subfamily.</text>
</comment>
<feature type="domain" description="RNA polymerase sigma-70 region 2" evidence="6">
    <location>
        <begin position="22"/>
        <end position="81"/>
    </location>
</feature>
<comment type="caution">
    <text evidence="8">The sequence shown here is derived from an EMBL/GenBank/DDBJ whole genome shotgun (WGS) entry which is preliminary data.</text>
</comment>
<dbReference type="InterPro" id="IPR007627">
    <property type="entry name" value="RNA_pol_sigma70_r2"/>
</dbReference>
<reference evidence="8 9" key="1">
    <citation type="submission" date="2015-10" db="EMBL/GenBank/DDBJ databases">
        <title>Draft genome sequence of pyrrolomycin-producing Streptomyces vitaminophilus.</title>
        <authorList>
            <person name="Graham D.E."/>
            <person name="Mahan K.M."/>
            <person name="Klingeman D.M."/>
            <person name="Hettich R.L."/>
            <person name="Parry R.J."/>
        </authorList>
    </citation>
    <scope>NUCLEOTIDE SEQUENCE [LARGE SCALE GENOMIC DNA]</scope>
    <source>
        <strain evidence="8 9">ATCC 31673</strain>
    </source>
</reference>
<dbReference type="eggNOG" id="COG1595">
    <property type="taxonomic scope" value="Bacteria"/>
</dbReference>
<evidence type="ECO:0000256" key="2">
    <source>
        <dbReference type="ARBA" id="ARBA00023015"/>
    </source>
</evidence>
<evidence type="ECO:0000259" key="7">
    <source>
        <dbReference type="Pfam" id="PF08281"/>
    </source>
</evidence>
<proteinExistence type="inferred from homology"/>
<dbReference type="EMBL" id="LLZU01000020">
    <property type="protein sequence ID" value="KRV48645.1"/>
    <property type="molecule type" value="Genomic_DNA"/>
</dbReference>
<evidence type="ECO:0000313" key="8">
    <source>
        <dbReference type="EMBL" id="KRV48645.1"/>
    </source>
</evidence>
<dbReference type="NCBIfam" id="TIGR02937">
    <property type="entry name" value="sigma70-ECF"/>
    <property type="match status" value="1"/>
</dbReference>
<dbReference type="InterPro" id="IPR039425">
    <property type="entry name" value="RNA_pol_sigma-70-like"/>
</dbReference>
<dbReference type="OrthoDB" id="3678480at2"/>
<evidence type="ECO:0000256" key="5">
    <source>
        <dbReference type="ARBA" id="ARBA00023163"/>
    </source>
</evidence>
<dbReference type="RefSeq" id="WP_018383885.1">
    <property type="nucleotide sequence ID" value="NZ_LLZU01000020.1"/>
</dbReference>
<evidence type="ECO:0000259" key="6">
    <source>
        <dbReference type="Pfam" id="PF04542"/>
    </source>
</evidence>
<sequence length="177" mass="20165">MLTRNQRGGDADFTEFTAARWPYLVRMAHMLTGDFHEAEDLVQTTLIKVYAQWPRVRRDEADLYVRRALINNNRSRHRRRRVAHLLTPFLPDTPGGSGRNQHVEQREVLMEALAALPQRQRAVIVLRYWEDLSEQDTARTLGCSVGTVKSQASRALTKLRAHPALTGFALVPPGEPT</sequence>
<keyword evidence="2" id="KW-0805">Transcription regulation</keyword>
<dbReference type="InterPro" id="IPR013325">
    <property type="entry name" value="RNA_pol_sigma_r2"/>
</dbReference>
<feature type="domain" description="RNA polymerase sigma factor 70 region 4 type 2" evidence="7">
    <location>
        <begin position="107"/>
        <end position="159"/>
    </location>
</feature>
<dbReference type="Pfam" id="PF08281">
    <property type="entry name" value="Sigma70_r4_2"/>
    <property type="match status" value="1"/>
</dbReference>
<keyword evidence="4" id="KW-0238">DNA-binding</keyword>
<dbReference type="PANTHER" id="PTHR43133">
    <property type="entry name" value="RNA POLYMERASE ECF-TYPE SIGMA FACTO"/>
    <property type="match status" value="1"/>
</dbReference>
<keyword evidence="5" id="KW-0804">Transcription</keyword>
<keyword evidence="9" id="KW-1185">Reference proteome</keyword>
<dbReference type="InterPro" id="IPR014284">
    <property type="entry name" value="RNA_pol_sigma-70_dom"/>
</dbReference>
<name>A0A0T6LRH1_WENVI</name>
<accession>A0A0T6LRH1</accession>
<dbReference type="AlphaFoldDB" id="A0A0T6LRH1"/>
<dbReference type="SUPFAM" id="SSF88946">
    <property type="entry name" value="Sigma2 domain of RNA polymerase sigma factors"/>
    <property type="match status" value="1"/>
</dbReference>
<dbReference type="Proteomes" id="UP000050867">
    <property type="component" value="Unassembled WGS sequence"/>
</dbReference>
<dbReference type="InterPro" id="IPR036388">
    <property type="entry name" value="WH-like_DNA-bd_sf"/>
</dbReference>
<evidence type="ECO:0000256" key="1">
    <source>
        <dbReference type="ARBA" id="ARBA00010641"/>
    </source>
</evidence>
<dbReference type="Pfam" id="PF04542">
    <property type="entry name" value="Sigma70_r2"/>
    <property type="match status" value="1"/>
</dbReference>
<dbReference type="InterPro" id="IPR013324">
    <property type="entry name" value="RNA_pol_sigma_r3/r4-like"/>
</dbReference>
<dbReference type="GO" id="GO:0016987">
    <property type="term" value="F:sigma factor activity"/>
    <property type="evidence" value="ECO:0007669"/>
    <property type="project" value="UniProtKB-KW"/>
</dbReference>
<dbReference type="CDD" id="cd06171">
    <property type="entry name" value="Sigma70_r4"/>
    <property type="match status" value="1"/>
</dbReference>
<evidence type="ECO:0000256" key="4">
    <source>
        <dbReference type="ARBA" id="ARBA00023125"/>
    </source>
</evidence>
<dbReference type="STRING" id="76728.AQ490_24225"/>
<dbReference type="GO" id="GO:0003677">
    <property type="term" value="F:DNA binding"/>
    <property type="evidence" value="ECO:0007669"/>
    <property type="project" value="UniProtKB-KW"/>
</dbReference>
<gene>
    <name evidence="8" type="ORF">AQ490_24225</name>
</gene>
<dbReference type="InterPro" id="IPR014325">
    <property type="entry name" value="RNA_pol_sigma-E_actinobac"/>
</dbReference>
<dbReference type="InterPro" id="IPR013249">
    <property type="entry name" value="RNA_pol_sigma70_r4_t2"/>
</dbReference>
<dbReference type="SUPFAM" id="SSF88659">
    <property type="entry name" value="Sigma3 and sigma4 domains of RNA polymerase sigma factors"/>
    <property type="match status" value="1"/>
</dbReference>
<evidence type="ECO:0000313" key="9">
    <source>
        <dbReference type="Proteomes" id="UP000050867"/>
    </source>
</evidence>
<protein>
    <submittedName>
        <fullName evidence="8">RNA polymerase subunit sigma-24</fullName>
    </submittedName>
</protein>
<evidence type="ECO:0000256" key="3">
    <source>
        <dbReference type="ARBA" id="ARBA00023082"/>
    </source>
</evidence>